<keyword evidence="1" id="KW-0285">Flavoprotein</keyword>
<dbReference type="InterPro" id="IPR029039">
    <property type="entry name" value="Flavoprotein-like_sf"/>
</dbReference>
<dbReference type="InterPro" id="IPR023932">
    <property type="entry name" value="CE1759_FMN_reduct"/>
</dbReference>
<reference evidence="6" key="1">
    <citation type="submission" date="2015-03" db="EMBL/GenBank/DDBJ databases">
        <authorList>
            <consortium name="Pathogen Informatics"/>
        </authorList>
    </citation>
    <scope>NUCLEOTIDE SEQUENCE [LARGE SCALE GENOMIC DNA]</scope>
    <source>
        <strain evidence="6">NCTC11134</strain>
    </source>
</reference>
<gene>
    <name evidence="5" type="primary">ssuE_1</name>
    <name evidence="5" type="ORF">ERS450000_01749</name>
</gene>
<dbReference type="SUPFAM" id="SSF52218">
    <property type="entry name" value="Flavoproteins"/>
    <property type="match status" value="1"/>
</dbReference>
<dbReference type="InterPro" id="IPR005025">
    <property type="entry name" value="FMN_Rdtase-like_dom"/>
</dbReference>
<feature type="domain" description="NADPH-dependent FMN reductase-like" evidence="4">
    <location>
        <begin position="4"/>
        <end position="174"/>
    </location>
</feature>
<evidence type="ECO:0000256" key="2">
    <source>
        <dbReference type="ARBA" id="ARBA00022643"/>
    </source>
</evidence>
<keyword evidence="3 5" id="KW-0560">Oxidoreductase</keyword>
<sequence>MTDTRIAVISAGLSQPSSTRLLADRLAAATARSLTARAREAEVAGPGFTGAGSSDAEFTGAEFTVIELRDHAHDLANNLVTGFPSPALREVTEAVTTASGLIAVTPIFNASYSGLFKTFFDVLEPDSLTGMPVLLGATGGTERHSLALEHALRPMFAYLRSIVVPTAVYAASADWGGGDAGEGLDRRIDRAAGELAELVAGRVGARSADPDPADPYEETVPFEDLLAGRLG</sequence>
<dbReference type="NCBIfam" id="TIGR04037">
    <property type="entry name" value="LLM_duo_CE1759"/>
    <property type="match status" value="1"/>
</dbReference>
<evidence type="ECO:0000313" key="6">
    <source>
        <dbReference type="Proteomes" id="UP000057820"/>
    </source>
</evidence>
<protein>
    <submittedName>
        <fullName evidence="5">FMN reductase (NADPH)</fullName>
        <ecNumber evidence="5">1.5.1.38</ecNumber>
    </submittedName>
</protein>
<dbReference type="RefSeq" id="WP_060591825.1">
    <property type="nucleotide sequence ID" value="NZ_CP031418.1"/>
</dbReference>
<accession>A0A0H5P1C4</accession>
<dbReference type="PANTHER" id="PTHR43408">
    <property type="entry name" value="FMN REDUCTASE (NADPH)"/>
    <property type="match status" value="1"/>
</dbReference>
<dbReference type="KEGG" id="nfr:ERS450000_01749"/>
<proteinExistence type="predicted"/>
<evidence type="ECO:0000259" key="4">
    <source>
        <dbReference type="Pfam" id="PF03358"/>
    </source>
</evidence>
<organism evidence="5 6">
    <name type="scientific">Nocardia farcinica</name>
    <dbReference type="NCBI Taxonomy" id="37329"/>
    <lineage>
        <taxon>Bacteria</taxon>
        <taxon>Bacillati</taxon>
        <taxon>Actinomycetota</taxon>
        <taxon>Actinomycetes</taxon>
        <taxon>Mycobacteriales</taxon>
        <taxon>Nocardiaceae</taxon>
        <taxon>Nocardia</taxon>
    </lineage>
</organism>
<dbReference type="InterPro" id="IPR051814">
    <property type="entry name" value="NAD(P)H-dep_FMN_reductase"/>
</dbReference>
<dbReference type="GO" id="GO:0052873">
    <property type="term" value="F:FMN reductase (NADPH) activity"/>
    <property type="evidence" value="ECO:0007669"/>
    <property type="project" value="UniProtKB-EC"/>
</dbReference>
<evidence type="ECO:0000256" key="3">
    <source>
        <dbReference type="ARBA" id="ARBA00023002"/>
    </source>
</evidence>
<dbReference type="Gene3D" id="3.40.50.360">
    <property type="match status" value="1"/>
</dbReference>
<evidence type="ECO:0000313" key="5">
    <source>
        <dbReference type="EMBL" id="CRY76236.1"/>
    </source>
</evidence>
<evidence type="ECO:0000256" key="1">
    <source>
        <dbReference type="ARBA" id="ARBA00022630"/>
    </source>
</evidence>
<name>A0A0H5P1C4_NOCFR</name>
<dbReference type="Pfam" id="PF03358">
    <property type="entry name" value="FMN_red"/>
    <property type="match status" value="1"/>
</dbReference>
<dbReference type="PANTHER" id="PTHR43408:SF2">
    <property type="entry name" value="FMN REDUCTASE (NADPH)"/>
    <property type="match status" value="1"/>
</dbReference>
<dbReference type="EC" id="1.5.1.38" evidence="5"/>
<dbReference type="EMBL" id="LN868938">
    <property type="protein sequence ID" value="CRY76236.1"/>
    <property type="molecule type" value="Genomic_DNA"/>
</dbReference>
<dbReference type="Proteomes" id="UP000057820">
    <property type="component" value="Chromosome 1"/>
</dbReference>
<dbReference type="AlphaFoldDB" id="A0A0H5P1C4"/>
<keyword evidence="2" id="KW-0288">FMN</keyword>